<gene>
    <name evidence="2" type="ORF">LCGC14_0262690</name>
</gene>
<dbReference type="AlphaFoldDB" id="A0A0F9U186"/>
<feature type="region of interest" description="Disordered" evidence="1">
    <location>
        <begin position="272"/>
        <end position="297"/>
    </location>
</feature>
<reference evidence="2" key="1">
    <citation type="journal article" date="2015" name="Nature">
        <title>Complex archaea that bridge the gap between prokaryotes and eukaryotes.</title>
        <authorList>
            <person name="Spang A."/>
            <person name="Saw J.H."/>
            <person name="Jorgensen S.L."/>
            <person name="Zaremba-Niedzwiedzka K."/>
            <person name="Martijn J."/>
            <person name="Lind A.E."/>
            <person name="van Eijk R."/>
            <person name="Schleper C."/>
            <person name="Guy L."/>
            <person name="Ettema T.J."/>
        </authorList>
    </citation>
    <scope>NUCLEOTIDE SEQUENCE</scope>
</reference>
<accession>A0A0F9U186</accession>
<evidence type="ECO:0000256" key="1">
    <source>
        <dbReference type="SAM" id="MobiDB-lite"/>
    </source>
</evidence>
<organism evidence="2">
    <name type="scientific">marine sediment metagenome</name>
    <dbReference type="NCBI Taxonomy" id="412755"/>
    <lineage>
        <taxon>unclassified sequences</taxon>
        <taxon>metagenomes</taxon>
        <taxon>ecological metagenomes</taxon>
    </lineage>
</organism>
<dbReference type="SUPFAM" id="SSF57783">
    <property type="entry name" value="Zinc beta-ribbon"/>
    <property type="match status" value="1"/>
</dbReference>
<comment type="caution">
    <text evidence="2">The sequence shown here is derived from an EMBL/GenBank/DDBJ whole genome shotgun (WGS) entry which is preliminary data.</text>
</comment>
<name>A0A0F9U186_9ZZZZ</name>
<proteinExistence type="predicted"/>
<dbReference type="Gene3D" id="2.20.25.10">
    <property type="match status" value="1"/>
</dbReference>
<dbReference type="EMBL" id="LAZR01000142">
    <property type="protein sequence ID" value="KKN87000.1"/>
    <property type="molecule type" value="Genomic_DNA"/>
</dbReference>
<sequence>MQTEIASAVKVFEEIEKLRRGCESKLTHLARNRRCQSCDKDFMPKAYEPCPECSSQNTRLMRQRRRCLDCGHRWQPSVMGVCPWCSSHDSVESPKDDAYIKKVVLPRLITEEEFYEGQLKKMVEGHPAWEWPSQVKGAGLTTIGRLIGKIDIARLNTASEMWAHCGFGLEADGTRQRKRAGIKISYDAQLQSNCVILGQSLNYAKDSYYEFYLKEKEKHSQLQPRHAHNRAFRHMIKLFLSHFWQTWREAEGLPAPDPYVFGILKHPSGHLISPGEMVKKPGARRQQRGKGEPVGKR</sequence>
<evidence type="ECO:0000313" key="2">
    <source>
        <dbReference type="EMBL" id="KKN87000.1"/>
    </source>
</evidence>
<protein>
    <submittedName>
        <fullName evidence="2">Uncharacterized protein</fullName>
    </submittedName>
</protein>